<dbReference type="EMBL" id="JAODUP010000039">
    <property type="protein sequence ID" value="KAK2166423.1"/>
    <property type="molecule type" value="Genomic_DNA"/>
</dbReference>
<feature type="compositionally biased region" description="Low complexity" evidence="1">
    <location>
        <begin position="21"/>
        <end position="32"/>
    </location>
</feature>
<accession>A0AAD9K9C9</accession>
<sequence length="93" mass="10255">MTNLRYMSNYRDGPPPPPLSPSTTPNPSVVNTLSRPKDSGQAPPPYRIPPSYPTSRSDDQTIEQSESKDEIDAPTDEAQLMTQGSPETLKVRK</sequence>
<gene>
    <name evidence="2" type="ORF">LSH36_39g07009</name>
</gene>
<keyword evidence="3" id="KW-1185">Reference proteome</keyword>
<organism evidence="2 3">
    <name type="scientific">Paralvinella palmiformis</name>
    <dbReference type="NCBI Taxonomy" id="53620"/>
    <lineage>
        <taxon>Eukaryota</taxon>
        <taxon>Metazoa</taxon>
        <taxon>Spiralia</taxon>
        <taxon>Lophotrochozoa</taxon>
        <taxon>Annelida</taxon>
        <taxon>Polychaeta</taxon>
        <taxon>Sedentaria</taxon>
        <taxon>Canalipalpata</taxon>
        <taxon>Terebellida</taxon>
        <taxon>Terebelliformia</taxon>
        <taxon>Alvinellidae</taxon>
        <taxon>Paralvinella</taxon>
    </lineage>
</organism>
<comment type="caution">
    <text evidence="2">The sequence shown here is derived from an EMBL/GenBank/DDBJ whole genome shotgun (WGS) entry which is preliminary data.</text>
</comment>
<evidence type="ECO:0000313" key="2">
    <source>
        <dbReference type="EMBL" id="KAK2166423.1"/>
    </source>
</evidence>
<protein>
    <submittedName>
        <fullName evidence="2">Uncharacterized protein</fullName>
    </submittedName>
</protein>
<dbReference type="AlphaFoldDB" id="A0AAD9K9C9"/>
<evidence type="ECO:0000313" key="3">
    <source>
        <dbReference type="Proteomes" id="UP001208570"/>
    </source>
</evidence>
<reference evidence="2" key="1">
    <citation type="journal article" date="2023" name="Mol. Biol. Evol.">
        <title>Third-Generation Sequencing Reveals the Adaptive Role of the Epigenome in Three Deep-Sea Polychaetes.</title>
        <authorList>
            <person name="Perez M."/>
            <person name="Aroh O."/>
            <person name="Sun Y."/>
            <person name="Lan Y."/>
            <person name="Juniper S.K."/>
            <person name="Young C.R."/>
            <person name="Angers B."/>
            <person name="Qian P.Y."/>
        </authorList>
    </citation>
    <scope>NUCLEOTIDE SEQUENCE</scope>
    <source>
        <strain evidence="2">P08H-3</strain>
    </source>
</reference>
<evidence type="ECO:0000256" key="1">
    <source>
        <dbReference type="SAM" id="MobiDB-lite"/>
    </source>
</evidence>
<name>A0AAD9K9C9_9ANNE</name>
<dbReference type="Proteomes" id="UP001208570">
    <property type="component" value="Unassembled WGS sequence"/>
</dbReference>
<feature type="region of interest" description="Disordered" evidence="1">
    <location>
        <begin position="1"/>
        <end position="93"/>
    </location>
</feature>
<feature type="compositionally biased region" description="Pro residues" evidence="1">
    <location>
        <begin position="42"/>
        <end position="52"/>
    </location>
</feature>
<proteinExistence type="predicted"/>